<dbReference type="AlphaFoldDB" id="A0A8H7QZ45"/>
<keyword evidence="3" id="KW-1185">Reference proteome</keyword>
<gene>
    <name evidence="2" type="ORF">INT47_003155</name>
</gene>
<keyword evidence="1" id="KW-0472">Membrane</keyword>
<dbReference type="Proteomes" id="UP000603453">
    <property type="component" value="Unassembled WGS sequence"/>
</dbReference>
<evidence type="ECO:0008006" key="4">
    <source>
        <dbReference type="Google" id="ProtNLM"/>
    </source>
</evidence>
<reference evidence="2" key="1">
    <citation type="submission" date="2020-12" db="EMBL/GenBank/DDBJ databases">
        <title>Metabolic potential, ecology and presence of endohyphal bacteria is reflected in genomic diversity of Mucoromycotina.</title>
        <authorList>
            <person name="Muszewska A."/>
            <person name="Okrasinska A."/>
            <person name="Steczkiewicz K."/>
            <person name="Drgas O."/>
            <person name="Orlowska M."/>
            <person name="Perlinska-Lenart U."/>
            <person name="Aleksandrzak-Piekarczyk T."/>
            <person name="Szatraj K."/>
            <person name="Zielenkiewicz U."/>
            <person name="Pilsyk S."/>
            <person name="Malc E."/>
            <person name="Mieczkowski P."/>
            <person name="Kruszewska J.S."/>
            <person name="Biernat P."/>
            <person name="Pawlowska J."/>
        </authorList>
    </citation>
    <scope>NUCLEOTIDE SEQUENCE</scope>
    <source>
        <strain evidence="2">WA0000017839</strain>
    </source>
</reference>
<proteinExistence type="predicted"/>
<dbReference type="EMBL" id="JAEPRD010000077">
    <property type="protein sequence ID" value="KAG2200920.1"/>
    <property type="molecule type" value="Genomic_DNA"/>
</dbReference>
<keyword evidence="1" id="KW-1133">Transmembrane helix</keyword>
<dbReference type="OrthoDB" id="3253553at2759"/>
<organism evidence="2 3">
    <name type="scientific">Mucor saturninus</name>
    <dbReference type="NCBI Taxonomy" id="64648"/>
    <lineage>
        <taxon>Eukaryota</taxon>
        <taxon>Fungi</taxon>
        <taxon>Fungi incertae sedis</taxon>
        <taxon>Mucoromycota</taxon>
        <taxon>Mucoromycotina</taxon>
        <taxon>Mucoromycetes</taxon>
        <taxon>Mucorales</taxon>
        <taxon>Mucorineae</taxon>
        <taxon>Mucoraceae</taxon>
        <taxon>Mucor</taxon>
    </lineage>
</organism>
<name>A0A8H7QZ45_9FUNG</name>
<sequence length="196" mass="22046">MNNAWDNDPTWESNKQEVPSHDVHASGASIDIPITTPPAAAVTVEEHHRNPSLSRCLIRCWQCLASIGALGFQVGATSFSGEEIPFGKAGLLYYGHVISCLSILWSAFNIFVYLTRRFGTGHKIKRFLSTLFDLTLTALFGVCVFYEIATYRCKPGMHNGWCDFYNTGIFFLMSLFLTYTVHALWDLFGAMDCLRR</sequence>
<protein>
    <recommendedName>
        <fullName evidence="4">MARVEL domain-containing protein</fullName>
    </recommendedName>
</protein>
<feature type="transmembrane region" description="Helical" evidence="1">
    <location>
        <begin position="91"/>
        <end position="115"/>
    </location>
</feature>
<evidence type="ECO:0000256" key="1">
    <source>
        <dbReference type="SAM" id="Phobius"/>
    </source>
</evidence>
<keyword evidence="1" id="KW-0812">Transmembrane</keyword>
<accession>A0A8H7QZ45</accession>
<feature type="transmembrane region" description="Helical" evidence="1">
    <location>
        <begin position="169"/>
        <end position="188"/>
    </location>
</feature>
<evidence type="ECO:0000313" key="3">
    <source>
        <dbReference type="Proteomes" id="UP000603453"/>
    </source>
</evidence>
<feature type="transmembrane region" description="Helical" evidence="1">
    <location>
        <begin position="56"/>
        <end position="79"/>
    </location>
</feature>
<evidence type="ECO:0000313" key="2">
    <source>
        <dbReference type="EMBL" id="KAG2200920.1"/>
    </source>
</evidence>
<comment type="caution">
    <text evidence="2">The sequence shown here is derived from an EMBL/GenBank/DDBJ whole genome shotgun (WGS) entry which is preliminary data.</text>
</comment>
<feature type="transmembrane region" description="Helical" evidence="1">
    <location>
        <begin position="127"/>
        <end position="149"/>
    </location>
</feature>